<dbReference type="PANTHER" id="PTHR36444:SF2">
    <property type="entry name" value="TRANSCRIPTIONAL REGULATOR PROTEIN YOBU-RELATED"/>
    <property type="match status" value="1"/>
</dbReference>
<dbReference type="InterPro" id="IPR029441">
    <property type="entry name" value="Cass2"/>
</dbReference>
<gene>
    <name evidence="2" type="ORF">BBD42_09980</name>
</gene>
<accession>A0A1B2DSJ7</accession>
<dbReference type="InterPro" id="IPR010499">
    <property type="entry name" value="AraC_E-bd"/>
</dbReference>
<feature type="domain" description="AraC effector-binding" evidence="1">
    <location>
        <begin position="1"/>
        <end position="169"/>
    </location>
</feature>
<dbReference type="PANTHER" id="PTHR36444">
    <property type="entry name" value="TRANSCRIPTIONAL REGULATOR PROTEIN YOBU-RELATED"/>
    <property type="match status" value="1"/>
</dbReference>
<reference evidence="2" key="1">
    <citation type="submission" date="2016-08" db="EMBL/GenBank/DDBJ databases">
        <title>Complete Genome Seqeunce of Paenibacillus sp. BIHB 4019 from tea rhizoplane.</title>
        <authorList>
            <person name="Thakur R."/>
            <person name="Swarnkar M.K."/>
            <person name="Gulati A."/>
        </authorList>
    </citation>
    <scope>NUCLEOTIDE SEQUENCE [LARGE SCALE GENOMIC DNA]</scope>
    <source>
        <strain evidence="2">BIHB4019</strain>
    </source>
</reference>
<dbReference type="SUPFAM" id="SSF55136">
    <property type="entry name" value="Probable bacterial effector-binding domain"/>
    <property type="match status" value="1"/>
</dbReference>
<organism evidence="2">
    <name type="scientific">Paenibacillus sp. BIHB 4019</name>
    <dbReference type="NCBI Taxonomy" id="1870819"/>
    <lineage>
        <taxon>Bacteria</taxon>
        <taxon>Bacillati</taxon>
        <taxon>Bacillota</taxon>
        <taxon>Bacilli</taxon>
        <taxon>Bacillales</taxon>
        <taxon>Paenibacillaceae</taxon>
        <taxon>Paenibacillus</taxon>
    </lineage>
</organism>
<sequence length="170" mass="19023">MKSILEQQEALKLAGIGVRTTNQEEAGPNGRIPALWTQYFQLEGAYANQAQAQDDFIYGVYTDYETDASGAYTAFIGHTYDLDLAIATETAGASAAANMQQTVVPSSLYRVFETRRGPMPQVVIEAWQEIWAYYETAAEQRAYTGDFERYDKNDFQDGEAVVRIYIAIKS</sequence>
<dbReference type="EMBL" id="CP016808">
    <property type="protein sequence ID" value="ANY70670.1"/>
    <property type="molecule type" value="Genomic_DNA"/>
</dbReference>
<name>A0A1B2DSJ7_9BACL</name>
<dbReference type="AlphaFoldDB" id="A0A1B2DSJ7"/>
<proteinExistence type="predicted"/>
<dbReference type="InterPro" id="IPR011256">
    <property type="entry name" value="Reg_factor_effector_dom_sf"/>
</dbReference>
<protein>
    <recommendedName>
        <fullName evidence="1">AraC effector-binding domain-containing protein</fullName>
    </recommendedName>
</protein>
<evidence type="ECO:0000313" key="2">
    <source>
        <dbReference type="EMBL" id="ANY70670.1"/>
    </source>
</evidence>
<dbReference type="SMART" id="SM00871">
    <property type="entry name" value="AraC_E_bind"/>
    <property type="match status" value="1"/>
</dbReference>
<dbReference type="Pfam" id="PF14526">
    <property type="entry name" value="Cass2"/>
    <property type="match status" value="1"/>
</dbReference>
<evidence type="ECO:0000259" key="1">
    <source>
        <dbReference type="SMART" id="SM00871"/>
    </source>
</evidence>
<dbReference type="InterPro" id="IPR053182">
    <property type="entry name" value="YobU-like_regulator"/>
</dbReference>
<dbReference type="Gene3D" id="3.20.80.10">
    <property type="entry name" value="Regulatory factor, effector binding domain"/>
    <property type="match status" value="1"/>
</dbReference>